<proteinExistence type="predicted"/>
<gene>
    <name evidence="1" type="ORF">H7B67_14280</name>
</gene>
<dbReference type="InterPro" id="IPR011256">
    <property type="entry name" value="Reg_factor_effector_dom_sf"/>
</dbReference>
<evidence type="ECO:0000313" key="1">
    <source>
        <dbReference type="EMBL" id="MBB6635283.1"/>
    </source>
</evidence>
<protein>
    <submittedName>
        <fullName evidence="1">GyrI-like domain-containing protein</fullName>
    </submittedName>
</protein>
<sequence length="153" mass="17519">MEARITTCSFQFVGFKHYGRFDEYDKLVARAFHDLKAKLEQICFGTDTTLALYEPQLGPEHVEGFFYVGIVCTDKPAELPDGAEYLRIDGRYAGARGQIKNMGAIYDDLVRWIQSNGQKQIWPSSLFIERYDFPIPETGLTLEEEVEVLLPIE</sequence>
<dbReference type="RefSeq" id="WP_185120525.1">
    <property type="nucleotide sequence ID" value="NZ_JACJVQ010000013.1"/>
</dbReference>
<comment type="caution">
    <text evidence="1">The sequence shown here is derived from an EMBL/GenBank/DDBJ whole genome shotgun (WGS) entry which is preliminary data.</text>
</comment>
<dbReference type="EMBL" id="JACJVQ010000013">
    <property type="protein sequence ID" value="MBB6635283.1"/>
    <property type="molecule type" value="Genomic_DNA"/>
</dbReference>
<dbReference type="Proteomes" id="UP000535838">
    <property type="component" value="Unassembled WGS sequence"/>
</dbReference>
<keyword evidence="2" id="KW-1185">Reference proteome</keyword>
<dbReference type="Gene3D" id="3.20.80.10">
    <property type="entry name" value="Regulatory factor, effector binding domain"/>
    <property type="match status" value="1"/>
</dbReference>
<reference evidence="1 2" key="1">
    <citation type="submission" date="2020-08" db="EMBL/GenBank/DDBJ databases">
        <title>Cohnella phylogeny.</title>
        <authorList>
            <person name="Dunlap C."/>
        </authorList>
    </citation>
    <scope>NUCLEOTIDE SEQUENCE [LARGE SCALE GENOMIC DNA]</scope>
    <source>
        <strain evidence="1 2">DSM 25241</strain>
    </source>
</reference>
<accession>A0A841SSF0</accession>
<organism evidence="1 2">
    <name type="scientific">Cohnella thailandensis</name>
    <dbReference type="NCBI Taxonomy" id="557557"/>
    <lineage>
        <taxon>Bacteria</taxon>
        <taxon>Bacillati</taxon>
        <taxon>Bacillota</taxon>
        <taxon>Bacilli</taxon>
        <taxon>Bacillales</taxon>
        <taxon>Paenibacillaceae</taxon>
        <taxon>Cohnella</taxon>
    </lineage>
</organism>
<dbReference type="AlphaFoldDB" id="A0A841SSF0"/>
<name>A0A841SSF0_9BACL</name>
<evidence type="ECO:0000313" key="2">
    <source>
        <dbReference type="Proteomes" id="UP000535838"/>
    </source>
</evidence>